<evidence type="ECO:0000256" key="3">
    <source>
        <dbReference type="ARBA" id="ARBA00023054"/>
    </source>
</evidence>
<comment type="similarity">
    <text evidence="1">Belongs to the SMC family. SMC5 subfamily.</text>
</comment>
<evidence type="ECO:0000256" key="1">
    <source>
        <dbReference type="ARBA" id="ARBA00010171"/>
    </source>
</evidence>
<dbReference type="PANTHER" id="PTHR45916">
    <property type="entry name" value="STRUCTURAL MAINTENANCE OF CHROMOSOMES PROTEIN 5"/>
    <property type="match status" value="1"/>
</dbReference>
<evidence type="ECO:0000256" key="2">
    <source>
        <dbReference type="ARBA" id="ARBA00018687"/>
    </source>
</evidence>
<dbReference type="GO" id="GO:0030915">
    <property type="term" value="C:Smc5-Smc6 complex"/>
    <property type="evidence" value="ECO:0007669"/>
    <property type="project" value="TreeGrafter"/>
</dbReference>
<accession>A0A7S2SUR7</accession>
<sequence>MRSLGNQGRIEMDKGATYKEWGIKILVSFRQGLELEVLRKNFQSGGERSVSTIMYLMALQDMVRSPFRVVDEINQGMDERNERIVFRRIVENSTGPESPQYFLITPKLLQGLTAMEHDDVTVLVVFNGPWNIRKHTDWDLKSFIEKRRAGKRARLTNGGEAGEPVTA</sequence>
<keyword evidence="3" id="KW-0175">Coiled coil</keyword>
<dbReference type="EMBL" id="HBHJ01031947">
    <property type="protein sequence ID" value="CAD9710158.1"/>
    <property type="molecule type" value="Transcribed_RNA"/>
</dbReference>
<evidence type="ECO:0000313" key="4">
    <source>
        <dbReference type="EMBL" id="CAD9710158.1"/>
    </source>
</evidence>
<dbReference type="Gene3D" id="3.40.50.300">
    <property type="entry name" value="P-loop containing nucleotide triphosphate hydrolases"/>
    <property type="match status" value="1"/>
</dbReference>
<dbReference type="AlphaFoldDB" id="A0A7S2SUR7"/>
<reference evidence="4" key="1">
    <citation type="submission" date="2021-01" db="EMBL/GenBank/DDBJ databases">
        <authorList>
            <person name="Corre E."/>
            <person name="Pelletier E."/>
            <person name="Niang G."/>
            <person name="Scheremetjew M."/>
            <person name="Finn R."/>
            <person name="Kale V."/>
            <person name="Holt S."/>
            <person name="Cochrane G."/>
            <person name="Meng A."/>
            <person name="Brown T."/>
            <person name="Cohen L."/>
        </authorList>
    </citation>
    <scope>NUCLEOTIDE SEQUENCE</scope>
    <source>
        <strain evidence="4">CCMP1243</strain>
    </source>
</reference>
<dbReference type="GO" id="GO:0005634">
    <property type="term" value="C:nucleus"/>
    <property type="evidence" value="ECO:0007669"/>
    <property type="project" value="TreeGrafter"/>
</dbReference>
<dbReference type="InterPro" id="IPR027417">
    <property type="entry name" value="P-loop_NTPase"/>
</dbReference>
<gene>
    <name evidence="4" type="ORF">RMAR1173_LOCUS21151</name>
</gene>
<dbReference type="GO" id="GO:0000724">
    <property type="term" value="P:double-strand break repair via homologous recombination"/>
    <property type="evidence" value="ECO:0007669"/>
    <property type="project" value="TreeGrafter"/>
</dbReference>
<proteinExistence type="inferred from homology"/>
<dbReference type="SUPFAM" id="SSF52540">
    <property type="entry name" value="P-loop containing nucleoside triphosphate hydrolases"/>
    <property type="match status" value="1"/>
</dbReference>
<organism evidence="4">
    <name type="scientific">Rhizochromulina marina</name>
    <dbReference type="NCBI Taxonomy" id="1034831"/>
    <lineage>
        <taxon>Eukaryota</taxon>
        <taxon>Sar</taxon>
        <taxon>Stramenopiles</taxon>
        <taxon>Ochrophyta</taxon>
        <taxon>Dictyochophyceae</taxon>
        <taxon>Rhizochromulinales</taxon>
        <taxon>Rhizochromulina</taxon>
    </lineage>
</organism>
<dbReference type="PANTHER" id="PTHR45916:SF1">
    <property type="entry name" value="STRUCTURAL MAINTENANCE OF CHROMOSOMES PROTEIN 5"/>
    <property type="match status" value="1"/>
</dbReference>
<protein>
    <recommendedName>
        <fullName evidence="2">Structural maintenance of chromosomes protein 5</fullName>
    </recommendedName>
</protein>
<dbReference type="GO" id="GO:0003697">
    <property type="term" value="F:single-stranded DNA binding"/>
    <property type="evidence" value="ECO:0007669"/>
    <property type="project" value="TreeGrafter"/>
</dbReference>
<name>A0A7S2SUR7_9STRA</name>